<dbReference type="Proteomes" id="UP000234789">
    <property type="component" value="Unassembled WGS sequence"/>
</dbReference>
<dbReference type="SUPFAM" id="SSF55785">
    <property type="entry name" value="PYP-like sensor domain (PAS domain)"/>
    <property type="match status" value="1"/>
</dbReference>
<dbReference type="AlphaFoldDB" id="A0A2N5N142"/>
<accession>A0A2N5N142</accession>
<evidence type="ECO:0000313" key="4">
    <source>
        <dbReference type="EMBL" id="PLT44046.1"/>
    </source>
</evidence>
<dbReference type="CDD" id="cd00130">
    <property type="entry name" value="PAS"/>
    <property type="match status" value="1"/>
</dbReference>
<dbReference type="NCBIfam" id="TIGR00254">
    <property type="entry name" value="GGDEF"/>
    <property type="match status" value="1"/>
</dbReference>
<comment type="caution">
    <text evidence="4">The sequence shown here is derived from an EMBL/GenBank/DDBJ whole genome shotgun (WGS) entry which is preliminary data.</text>
</comment>
<dbReference type="EMBL" id="NFEZ01000004">
    <property type="protein sequence ID" value="PLT44046.1"/>
    <property type="molecule type" value="Genomic_DNA"/>
</dbReference>
<dbReference type="FunFam" id="3.30.70.270:FF:000001">
    <property type="entry name" value="Diguanylate cyclase domain protein"/>
    <property type="match status" value="1"/>
</dbReference>
<dbReference type="InterPro" id="IPR000700">
    <property type="entry name" value="PAS-assoc_C"/>
</dbReference>
<feature type="domain" description="GGDEF" evidence="3">
    <location>
        <begin position="383"/>
        <end position="520"/>
    </location>
</feature>
<dbReference type="InterPro" id="IPR029787">
    <property type="entry name" value="Nucleotide_cyclase"/>
</dbReference>
<organism evidence="4 5">
    <name type="scientific">Paenibacillus pasadenensis</name>
    <dbReference type="NCBI Taxonomy" id="217090"/>
    <lineage>
        <taxon>Bacteria</taxon>
        <taxon>Bacillati</taxon>
        <taxon>Bacillota</taxon>
        <taxon>Bacilli</taxon>
        <taxon>Bacillales</taxon>
        <taxon>Paenibacillaceae</taxon>
        <taxon>Paenibacillus</taxon>
    </lineage>
</organism>
<dbReference type="InterPro" id="IPR035965">
    <property type="entry name" value="PAS-like_dom_sf"/>
</dbReference>
<sequence>MLMTASCLVAACVPIALSLILFRFRQVPGTIFYIWMAVLSAFFSFTVLMQYSMPEFEAKLFWRNATQISIFLFPIASLFLSMVHAELERWIRPGLIIALSVVSLTALILFFTDTAHHLMRQEVHVSASGLTVAHRTTLGTLFIGYTQLVQLVGASLLLRAAWDAAGRRRRQLGLMAVGALLPVLGISANLIYPELSATPAGSILSSLLPACIMIFYGLYRYQLLHIVPFARDKLIESMKEGVVVLDADHRLMDYNPSAYRLLVKAGAQEGSNWTALPLSLLLPGAESWLQAHERRSELEIELSFPDGSSEQQVWLSITVTPLESERGVYFGSLSVIADITETKRLEQDLRRRASTDGLTGIYNQVGFMERAQRHLSLSLEDGEGFSLIVLDLDHFKRINDEHGHQVGDIALKGFVRSVQQVVERRALFGRIGGEEFAVALPGVRADQAQELAERIRRAVMEGAGLEAEEESRPARVTVSIGGSTASSADRADFQRLLAAADRALYRAKRSGRNQVRWAEELE</sequence>
<dbReference type="CDD" id="cd01949">
    <property type="entry name" value="GGDEF"/>
    <property type="match status" value="1"/>
</dbReference>
<dbReference type="InterPro" id="IPR050469">
    <property type="entry name" value="Diguanylate_Cyclase"/>
</dbReference>
<dbReference type="InterPro" id="IPR000160">
    <property type="entry name" value="GGDEF_dom"/>
</dbReference>
<dbReference type="RefSeq" id="WP_101808457.1">
    <property type="nucleotide sequence ID" value="NZ_NFEZ01000004.1"/>
</dbReference>
<feature type="transmembrane region" description="Helical" evidence="1">
    <location>
        <begin position="172"/>
        <end position="192"/>
    </location>
</feature>
<dbReference type="PANTHER" id="PTHR45138">
    <property type="entry name" value="REGULATORY COMPONENTS OF SENSORY TRANSDUCTION SYSTEM"/>
    <property type="match status" value="1"/>
</dbReference>
<feature type="transmembrane region" description="Helical" evidence="1">
    <location>
        <begin position="65"/>
        <end position="84"/>
    </location>
</feature>
<dbReference type="Gene3D" id="3.30.450.20">
    <property type="entry name" value="PAS domain"/>
    <property type="match status" value="1"/>
</dbReference>
<dbReference type="Pfam" id="PF16927">
    <property type="entry name" value="HisKA_7TM"/>
    <property type="match status" value="1"/>
</dbReference>
<keyword evidence="1" id="KW-0812">Transmembrane</keyword>
<keyword evidence="5" id="KW-1185">Reference proteome</keyword>
<evidence type="ECO:0000256" key="1">
    <source>
        <dbReference type="SAM" id="Phobius"/>
    </source>
</evidence>
<dbReference type="PROSITE" id="PS50113">
    <property type="entry name" value="PAC"/>
    <property type="match status" value="1"/>
</dbReference>
<proteinExistence type="predicted"/>
<keyword evidence="1" id="KW-0472">Membrane</keyword>
<name>A0A2N5N142_9BACL</name>
<dbReference type="InterPro" id="IPR000014">
    <property type="entry name" value="PAS"/>
</dbReference>
<dbReference type="SMART" id="SM00267">
    <property type="entry name" value="GGDEF"/>
    <property type="match status" value="1"/>
</dbReference>
<protein>
    <submittedName>
        <fullName evidence="4">Diguanylate cyclase/phosphodiesterase (GGDEF &amp; EAL domains) with PAS/PAC sensor(S)</fullName>
    </submittedName>
</protein>
<dbReference type="PROSITE" id="PS50887">
    <property type="entry name" value="GGDEF"/>
    <property type="match status" value="1"/>
</dbReference>
<evidence type="ECO:0000313" key="5">
    <source>
        <dbReference type="Proteomes" id="UP000234789"/>
    </source>
</evidence>
<feature type="transmembrane region" description="Helical" evidence="1">
    <location>
        <begin position="90"/>
        <end position="111"/>
    </location>
</feature>
<dbReference type="PANTHER" id="PTHR45138:SF9">
    <property type="entry name" value="DIGUANYLATE CYCLASE DGCM-RELATED"/>
    <property type="match status" value="1"/>
</dbReference>
<reference evidence="4 5" key="1">
    <citation type="submission" date="2017-05" db="EMBL/GenBank/DDBJ databases">
        <title>Functional genome analysis of Paenibacillus pasadenensis strain R16: insights on endophytic life style and antifungal activity.</title>
        <authorList>
            <person name="Passera A."/>
            <person name="Marcolungo L."/>
            <person name="Casati P."/>
            <person name="Brasca M."/>
            <person name="Quaglino F."/>
            <person name="Delledonne M."/>
        </authorList>
    </citation>
    <scope>NUCLEOTIDE SEQUENCE [LARGE SCALE GENOMIC DNA]</scope>
    <source>
        <strain evidence="4 5">R16</strain>
    </source>
</reference>
<dbReference type="Pfam" id="PF00990">
    <property type="entry name" value="GGDEF"/>
    <property type="match status" value="1"/>
</dbReference>
<dbReference type="InterPro" id="IPR031621">
    <property type="entry name" value="HisKA_7TM"/>
</dbReference>
<dbReference type="GO" id="GO:0052621">
    <property type="term" value="F:diguanylate cyclase activity"/>
    <property type="evidence" value="ECO:0007669"/>
    <property type="project" value="TreeGrafter"/>
</dbReference>
<feature type="transmembrane region" description="Helical" evidence="1">
    <location>
        <begin position="34"/>
        <end position="53"/>
    </location>
</feature>
<feature type="domain" description="PAC" evidence="2">
    <location>
        <begin position="298"/>
        <end position="351"/>
    </location>
</feature>
<dbReference type="InterPro" id="IPR043128">
    <property type="entry name" value="Rev_trsase/Diguanyl_cyclase"/>
</dbReference>
<evidence type="ECO:0000259" key="2">
    <source>
        <dbReference type="PROSITE" id="PS50113"/>
    </source>
</evidence>
<keyword evidence="1" id="KW-1133">Transmembrane helix</keyword>
<feature type="transmembrane region" description="Helical" evidence="1">
    <location>
        <begin position="198"/>
        <end position="219"/>
    </location>
</feature>
<dbReference type="Pfam" id="PF08448">
    <property type="entry name" value="PAS_4"/>
    <property type="match status" value="1"/>
</dbReference>
<dbReference type="Gene3D" id="3.30.70.270">
    <property type="match status" value="1"/>
</dbReference>
<dbReference type="InterPro" id="IPR013656">
    <property type="entry name" value="PAS_4"/>
</dbReference>
<dbReference type="SUPFAM" id="SSF55073">
    <property type="entry name" value="Nucleotide cyclase"/>
    <property type="match status" value="1"/>
</dbReference>
<gene>
    <name evidence="4" type="ORF">B8V81_2477</name>
</gene>
<evidence type="ECO:0000259" key="3">
    <source>
        <dbReference type="PROSITE" id="PS50887"/>
    </source>
</evidence>